<keyword evidence="2" id="KW-0813">Transport</keyword>
<evidence type="ECO:0000313" key="5">
    <source>
        <dbReference type="Proteomes" id="UP000007030"/>
    </source>
</evidence>
<dbReference type="HOGENOM" id="CLU_077931_2_0_0"/>
<dbReference type="Gene3D" id="1.10.1760.20">
    <property type="match status" value="1"/>
</dbReference>
<sequence>MNQTQALPYLPLAKVFFPTRSLTRDVALVLAGSLLVALSAQVSVPLPFTPVPVTGQTFGVLLVGAALGSRLGLLALLAYLAEGAAGLPFFAGGSAGVAKLFGPTGGYLIAFPVAAFVVGYLVERFGADRGWGLTFLAMLLGNLIIYALGLAWLGAWLAGAGKFGGLGALLAMGFLPFIPGDLVKAVLAALVLPTAWRFVGRR</sequence>
<dbReference type="EMBL" id="CP002630">
    <property type="protein sequence ID" value="AEB12614.1"/>
    <property type="molecule type" value="Genomic_DNA"/>
</dbReference>
<dbReference type="InterPro" id="IPR003784">
    <property type="entry name" value="BioY"/>
</dbReference>
<name>F2NR36_MARHT</name>
<dbReference type="Proteomes" id="UP000007030">
    <property type="component" value="Chromosome"/>
</dbReference>
<accession>F2NR36</accession>
<evidence type="ECO:0000256" key="2">
    <source>
        <dbReference type="PIRNR" id="PIRNR016661"/>
    </source>
</evidence>
<gene>
    <name evidence="4" type="ordered locus">Marky_1883</name>
</gene>
<evidence type="ECO:0000256" key="1">
    <source>
        <dbReference type="ARBA" id="ARBA00010692"/>
    </source>
</evidence>
<dbReference type="GO" id="GO:0015225">
    <property type="term" value="F:biotin transmembrane transporter activity"/>
    <property type="evidence" value="ECO:0007669"/>
    <property type="project" value="UniProtKB-UniRule"/>
</dbReference>
<dbReference type="GO" id="GO:0005886">
    <property type="term" value="C:plasma membrane"/>
    <property type="evidence" value="ECO:0007669"/>
    <property type="project" value="UniProtKB-SubCell"/>
</dbReference>
<dbReference type="PANTHER" id="PTHR34295:SF1">
    <property type="entry name" value="BIOTIN TRANSPORTER BIOY"/>
    <property type="match status" value="1"/>
</dbReference>
<comment type="subcellular location">
    <subcellularLocation>
        <location evidence="2">Cell membrane</location>
        <topology evidence="2">Multi-pass membrane protein</topology>
    </subcellularLocation>
</comment>
<comment type="similarity">
    <text evidence="1 2">Belongs to the BioY family.</text>
</comment>
<dbReference type="PANTHER" id="PTHR34295">
    <property type="entry name" value="BIOTIN TRANSPORTER BIOY"/>
    <property type="match status" value="1"/>
</dbReference>
<keyword evidence="3" id="KW-1133">Transmembrane helix</keyword>
<evidence type="ECO:0000313" key="4">
    <source>
        <dbReference type="EMBL" id="AEB12614.1"/>
    </source>
</evidence>
<keyword evidence="2" id="KW-1003">Cell membrane</keyword>
<reference evidence="4 5" key="1">
    <citation type="journal article" date="2012" name="Stand. Genomic Sci.">
        <title>Complete genome sequence of the aerobic, heterotroph Marinithermus hydrothermalis type strain (T1(T)) from a deep-sea hydrothermal vent chimney.</title>
        <authorList>
            <person name="Copeland A."/>
            <person name="Gu W."/>
            <person name="Yasawong M."/>
            <person name="Lapidus A."/>
            <person name="Lucas S."/>
            <person name="Deshpande S."/>
            <person name="Pagani I."/>
            <person name="Tapia R."/>
            <person name="Cheng J.F."/>
            <person name="Goodwin L.A."/>
            <person name="Pitluck S."/>
            <person name="Liolios K."/>
            <person name="Ivanova N."/>
            <person name="Mavromatis K."/>
            <person name="Mikhailova N."/>
            <person name="Pati A."/>
            <person name="Chen A."/>
            <person name="Palaniappan K."/>
            <person name="Land M."/>
            <person name="Pan C."/>
            <person name="Brambilla E.M."/>
            <person name="Rohde M."/>
            <person name="Tindall B.J."/>
            <person name="Sikorski J."/>
            <person name="Goker M."/>
            <person name="Detter J.C."/>
            <person name="Bristow J."/>
            <person name="Eisen J.A."/>
            <person name="Markowitz V."/>
            <person name="Hugenholtz P."/>
            <person name="Kyrpides N.C."/>
            <person name="Klenk H.P."/>
            <person name="Woyke T."/>
        </authorList>
    </citation>
    <scope>NUCLEOTIDE SEQUENCE [LARGE SCALE GENOMIC DNA]</scope>
    <source>
        <strain evidence="5">DSM 14884 / JCM 11576 / T1</strain>
    </source>
</reference>
<feature type="transmembrane region" description="Helical" evidence="3">
    <location>
        <begin position="169"/>
        <end position="192"/>
    </location>
</feature>
<proteinExistence type="inferred from homology"/>
<dbReference type="RefSeq" id="WP_013704660.1">
    <property type="nucleotide sequence ID" value="NC_015387.1"/>
</dbReference>
<keyword evidence="5" id="KW-1185">Reference proteome</keyword>
<dbReference type="AlphaFoldDB" id="F2NR36"/>
<dbReference type="STRING" id="869210.Marky_1883"/>
<feature type="transmembrane region" description="Helical" evidence="3">
    <location>
        <begin position="58"/>
        <end position="80"/>
    </location>
</feature>
<protein>
    <recommendedName>
        <fullName evidence="2">Biotin transporter</fullName>
    </recommendedName>
</protein>
<keyword evidence="2 3" id="KW-0472">Membrane</keyword>
<dbReference type="KEGG" id="mhd:Marky_1883"/>
<dbReference type="PIRSF" id="PIRSF016661">
    <property type="entry name" value="BioY"/>
    <property type="match status" value="1"/>
</dbReference>
<dbReference type="eggNOG" id="COG1268">
    <property type="taxonomic scope" value="Bacteria"/>
</dbReference>
<evidence type="ECO:0000256" key="3">
    <source>
        <dbReference type="SAM" id="Phobius"/>
    </source>
</evidence>
<organism evidence="4 5">
    <name type="scientific">Marinithermus hydrothermalis (strain DSM 14884 / JCM 11576 / T1)</name>
    <dbReference type="NCBI Taxonomy" id="869210"/>
    <lineage>
        <taxon>Bacteria</taxon>
        <taxon>Thermotogati</taxon>
        <taxon>Deinococcota</taxon>
        <taxon>Deinococci</taxon>
        <taxon>Thermales</taxon>
        <taxon>Thermaceae</taxon>
        <taxon>Marinithermus</taxon>
    </lineage>
</organism>
<keyword evidence="3" id="KW-0812">Transmembrane</keyword>
<dbReference type="OrthoDB" id="9803495at2"/>
<feature type="transmembrane region" description="Helical" evidence="3">
    <location>
        <begin position="100"/>
        <end position="122"/>
    </location>
</feature>
<feature type="transmembrane region" description="Helical" evidence="3">
    <location>
        <begin position="134"/>
        <end position="157"/>
    </location>
</feature>
<dbReference type="Pfam" id="PF02632">
    <property type="entry name" value="BioY"/>
    <property type="match status" value="1"/>
</dbReference>
<feature type="transmembrane region" description="Helical" evidence="3">
    <location>
        <begin position="26"/>
        <end position="46"/>
    </location>
</feature>